<gene>
    <name evidence="3" type="primary">PCNX3_4</name>
    <name evidence="3" type="ORF">P7K49_021499</name>
</gene>
<feature type="transmembrane region" description="Helical" evidence="1">
    <location>
        <begin position="425"/>
        <end position="448"/>
    </location>
</feature>
<comment type="caution">
    <text evidence="3">The sequence shown here is derived from an EMBL/GenBank/DDBJ whole genome shotgun (WGS) entry which is preliminary data.</text>
</comment>
<keyword evidence="1" id="KW-0812">Transmembrane</keyword>
<feature type="transmembrane region" description="Helical" evidence="1">
    <location>
        <begin position="546"/>
        <end position="568"/>
    </location>
</feature>
<keyword evidence="1" id="KW-1133">Transmembrane helix</keyword>
<organism evidence="3 4">
    <name type="scientific">Saguinus oedipus</name>
    <name type="common">Cotton-top tamarin</name>
    <name type="synonym">Oedipomidas oedipus</name>
    <dbReference type="NCBI Taxonomy" id="9490"/>
    <lineage>
        <taxon>Eukaryota</taxon>
        <taxon>Metazoa</taxon>
        <taxon>Chordata</taxon>
        <taxon>Craniata</taxon>
        <taxon>Vertebrata</taxon>
        <taxon>Euteleostomi</taxon>
        <taxon>Mammalia</taxon>
        <taxon>Eutheria</taxon>
        <taxon>Euarchontoglires</taxon>
        <taxon>Primates</taxon>
        <taxon>Haplorrhini</taxon>
        <taxon>Platyrrhini</taxon>
        <taxon>Cebidae</taxon>
        <taxon>Callitrichinae</taxon>
        <taxon>Saguinus</taxon>
    </lineage>
</organism>
<comment type="similarity">
    <text evidence="1">Belongs to the pecanex family.</text>
</comment>
<protein>
    <recommendedName>
        <fullName evidence="1">Pecanex-like protein</fullName>
    </recommendedName>
</protein>
<keyword evidence="4" id="KW-1185">Reference proteome</keyword>
<feature type="transmembrane region" description="Helical" evidence="1">
    <location>
        <begin position="379"/>
        <end position="404"/>
    </location>
</feature>
<sequence>MRAATPPLQPPSWAHRPGEHPAGWAKGHWGRWGEAQALTGTDLGLAFSSSLQEAQRGRAASHSRALTLPSALHFASSLLLTRAGANVHEACTFDDTSEGAVHYFYDESGESSLCPVACCLPALPQQPKSFQQWCSLGPVAGVRRSYTFGLAGGGYENPVGQQGEQAANGAWDRHSHSSSFHSADVPEATGGLNLLQPRPVVLQGMQVRRVPLEIPEFDLLDQDSLHESQEQTLMEEAPPRAQHSYKYWLLPGRWTSVRYERLALLALLDRTRGVLENVFGVGLSSLVAFLGYLLLLKGFFTDIWVFQFCLVIASCQYSLLKGHNWVIAYSRPVYFCICCLLIWLLDTLGSAQPFPPVSLYGLTLFSASFFFCARDVATVFTLCFPFVFLLGLLPQVNTCLMYLLEQIDMHGFGGTGRMPAGGSAATSPLTAVFSLFRSLLAAALLYGFCLGAIKTPWPEQHVPVLFSVFCGLLVALSYHLSRQSSDPTVLWSLIRSKLFSELEERSLETARTEPPDPLPDKMRQSVVQGQELWFCGEAREVLHSDLVMCVVIAVLTFAISASTVFIALKSVLGFVLYALAGAVGFFTHYLLPQLRKQLPWFCLSQPVLKPLEYSQYEVRGAAQVMWFEKLYAGLQCVEKYLIYPAVVLNALTVDAHTVVSHPDNCRALLMTVAGLKLLRSAFCCPPQQYLTLAFTVLLFHFDYPRLSQGFLLDYFLMSLLCSKLWDLLYKLRFVLTYIAPWQITWGSAFHAFAQPFAVPRIQPVFGWGWAGRAVAWCGGGGGGSGGPAACRLLDCGSDSAMLFVQALLSGLFSTPLNPLLGSAVFIMSYARPLKFWERDYK</sequence>
<feature type="region of interest" description="Disordered" evidence="2">
    <location>
        <begin position="1"/>
        <end position="20"/>
    </location>
</feature>
<proteinExistence type="inferred from homology"/>
<dbReference type="Proteomes" id="UP001266305">
    <property type="component" value="Unassembled WGS sequence"/>
</dbReference>
<evidence type="ECO:0000313" key="4">
    <source>
        <dbReference type="Proteomes" id="UP001266305"/>
    </source>
</evidence>
<feature type="transmembrane region" description="Helical" evidence="1">
    <location>
        <begin position="357"/>
        <end position="373"/>
    </location>
</feature>
<reference evidence="3 4" key="1">
    <citation type="submission" date="2023-05" db="EMBL/GenBank/DDBJ databases">
        <title>B98-5 Cell Line De Novo Hybrid Assembly: An Optical Mapping Approach.</title>
        <authorList>
            <person name="Kananen K."/>
            <person name="Auerbach J.A."/>
            <person name="Kautto E."/>
            <person name="Blachly J.S."/>
        </authorList>
    </citation>
    <scope>NUCLEOTIDE SEQUENCE [LARGE SCALE GENOMIC DNA]</scope>
    <source>
        <strain evidence="3">B95-8</strain>
        <tissue evidence="3">Cell line</tissue>
    </source>
</reference>
<evidence type="ECO:0000256" key="1">
    <source>
        <dbReference type="RuleBase" id="RU367089"/>
    </source>
</evidence>
<feature type="transmembrane region" description="Helical" evidence="1">
    <location>
        <begin position="278"/>
        <end position="296"/>
    </location>
</feature>
<feature type="transmembrane region" description="Helical" evidence="1">
    <location>
        <begin position="574"/>
        <end position="591"/>
    </location>
</feature>
<dbReference type="InterPro" id="IPR039797">
    <property type="entry name" value="Pecanex"/>
</dbReference>
<feature type="transmembrane region" description="Helical" evidence="1">
    <location>
        <begin position="303"/>
        <end position="320"/>
    </location>
</feature>
<dbReference type="PANTHER" id="PTHR12372:SF4">
    <property type="entry name" value="PECANEX-LIKE PROTEIN 3"/>
    <property type="match status" value="1"/>
</dbReference>
<feature type="transmembrane region" description="Helical" evidence="1">
    <location>
        <begin position="460"/>
        <end position="480"/>
    </location>
</feature>
<evidence type="ECO:0000256" key="2">
    <source>
        <dbReference type="SAM" id="MobiDB-lite"/>
    </source>
</evidence>
<accession>A0ABQ9USV4</accession>
<evidence type="ECO:0000313" key="3">
    <source>
        <dbReference type="EMBL" id="KAK2100151.1"/>
    </source>
</evidence>
<dbReference type="PANTHER" id="PTHR12372">
    <property type="entry name" value="PECANEX"/>
    <property type="match status" value="1"/>
</dbReference>
<name>A0ABQ9USV4_SAGOE</name>
<dbReference type="EMBL" id="JASSZA010000010">
    <property type="protein sequence ID" value="KAK2100151.1"/>
    <property type="molecule type" value="Genomic_DNA"/>
</dbReference>
<comment type="subcellular location">
    <subcellularLocation>
        <location evidence="1">Membrane</location>
        <topology evidence="1">Multi-pass membrane protein</topology>
    </subcellularLocation>
</comment>
<feature type="transmembrane region" description="Helical" evidence="1">
    <location>
        <begin position="326"/>
        <end position="345"/>
    </location>
</feature>
<keyword evidence="1" id="KW-0472">Membrane</keyword>